<evidence type="ECO:0000256" key="8">
    <source>
        <dbReference type="ARBA" id="ARBA00023180"/>
    </source>
</evidence>
<reference evidence="10" key="1">
    <citation type="submission" date="2022-01" db="EMBL/GenBank/DDBJ databases">
        <authorList>
            <person name="Braso-Vives M."/>
        </authorList>
    </citation>
    <scope>NUCLEOTIDE SEQUENCE</scope>
</reference>
<dbReference type="GO" id="GO:0000139">
    <property type="term" value="C:Golgi membrane"/>
    <property type="evidence" value="ECO:0007669"/>
    <property type="project" value="UniProtKB-SubCell"/>
</dbReference>
<evidence type="ECO:0000256" key="4">
    <source>
        <dbReference type="ARBA" id="ARBA00022729"/>
    </source>
</evidence>
<dbReference type="EMBL" id="OV696698">
    <property type="protein sequence ID" value="CAH1243523.1"/>
    <property type="molecule type" value="Genomic_DNA"/>
</dbReference>
<evidence type="ECO:0000256" key="2">
    <source>
        <dbReference type="ARBA" id="ARBA00009643"/>
    </source>
</evidence>
<dbReference type="AlphaFoldDB" id="A0A8J9YXJ0"/>
<dbReference type="OrthoDB" id="6371519at2759"/>
<dbReference type="PANTHER" id="PTHR28652">
    <property type="entry name" value="TRANSMEMBRANE PROTEIN 59-LIKE PROTEIN"/>
    <property type="match status" value="1"/>
</dbReference>
<evidence type="ECO:0000256" key="7">
    <source>
        <dbReference type="ARBA" id="ARBA00023136"/>
    </source>
</evidence>
<keyword evidence="7" id="KW-0472">Membrane</keyword>
<feature type="signal peptide" evidence="9">
    <location>
        <begin position="1"/>
        <end position="20"/>
    </location>
</feature>
<gene>
    <name evidence="10" type="primary">TMEM59</name>
    <name evidence="10" type="ORF">BLAG_LOCUS6471</name>
</gene>
<protein>
    <submittedName>
        <fullName evidence="10">TMEM59 protein</fullName>
    </submittedName>
</protein>
<evidence type="ECO:0000256" key="1">
    <source>
        <dbReference type="ARBA" id="ARBA00004614"/>
    </source>
</evidence>
<evidence type="ECO:0000256" key="5">
    <source>
        <dbReference type="ARBA" id="ARBA00022989"/>
    </source>
</evidence>
<dbReference type="InterPro" id="IPR022065">
    <property type="entry name" value="Uncharacterised_TMEM59"/>
</dbReference>
<name>A0A8J9YXJ0_BRALA</name>
<evidence type="ECO:0000256" key="6">
    <source>
        <dbReference type="ARBA" id="ARBA00023034"/>
    </source>
</evidence>
<keyword evidence="4 9" id="KW-0732">Signal</keyword>
<evidence type="ECO:0000313" key="10">
    <source>
        <dbReference type="EMBL" id="CAH1243523.1"/>
    </source>
</evidence>
<evidence type="ECO:0000256" key="9">
    <source>
        <dbReference type="SAM" id="SignalP"/>
    </source>
</evidence>
<dbReference type="Pfam" id="PF12280">
    <property type="entry name" value="BSMAP"/>
    <property type="match status" value="1"/>
</dbReference>
<keyword evidence="8" id="KW-0325">Glycoprotein</keyword>
<keyword evidence="11" id="KW-1185">Reference proteome</keyword>
<evidence type="ECO:0000313" key="11">
    <source>
        <dbReference type="Proteomes" id="UP000838412"/>
    </source>
</evidence>
<sequence>MATPKVLMLTLASFFSLSTASESFDQLLGDVTPCIKSCEMTYPLHTYPKQENLYACRRGCRLFSIVEFIGESRDLNATKDACDAACMEAYRHVDDRYGCSIGCRSQVPFARKRKQQRDDEVQKIHFLTPMMMVRNIYSDLLSRAQNYISVSWSLYMQSDNGKIIVLKSQPEVFVDRIIPEDENFHFPRSELRPEVSLDLLDDLDLELDDRRLQPREPRLQRISHDANWPGRPQPTADWLGCVSKKSGLPRWLLSSTLFLSVLAILWLCCATSATAQEQTLKQPKLSIYGDLETIVAQQKSAPGSVVEVPAQETPEEQAGPLPVKIKVDHSMV</sequence>
<accession>A0A8J9YXJ0</accession>
<keyword evidence="5" id="KW-1133">Transmembrane helix</keyword>
<evidence type="ECO:0000256" key="3">
    <source>
        <dbReference type="ARBA" id="ARBA00022692"/>
    </source>
</evidence>
<dbReference type="PANTHER" id="PTHR28652:SF2">
    <property type="entry name" value="TRANSMEMBRANE PROTEIN 59-LIKE PROTEIN"/>
    <property type="match status" value="1"/>
</dbReference>
<organism evidence="10 11">
    <name type="scientific">Branchiostoma lanceolatum</name>
    <name type="common">Common lancelet</name>
    <name type="synonym">Amphioxus lanceolatum</name>
    <dbReference type="NCBI Taxonomy" id="7740"/>
    <lineage>
        <taxon>Eukaryota</taxon>
        <taxon>Metazoa</taxon>
        <taxon>Chordata</taxon>
        <taxon>Cephalochordata</taxon>
        <taxon>Leptocardii</taxon>
        <taxon>Amphioxiformes</taxon>
        <taxon>Branchiostomatidae</taxon>
        <taxon>Branchiostoma</taxon>
    </lineage>
</organism>
<comment type="subcellular location">
    <subcellularLocation>
        <location evidence="1">Golgi apparatus membrane</location>
        <topology evidence="1">Single-pass type I membrane protein</topology>
    </subcellularLocation>
</comment>
<keyword evidence="3" id="KW-0812">Transmembrane</keyword>
<comment type="similarity">
    <text evidence="2">Belongs to the TMEM59 family.</text>
</comment>
<keyword evidence="6" id="KW-0333">Golgi apparatus</keyword>
<feature type="chain" id="PRO_5035482980" evidence="9">
    <location>
        <begin position="21"/>
        <end position="332"/>
    </location>
</feature>
<dbReference type="Proteomes" id="UP000838412">
    <property type="component" value="Chromosome 13"/>
</dbReference>
<proteinExistence type="inferred from homology"/>